<dbReference type="AlphaFoldDB" id="A0A7J9DY61"/>
<dbReference type="PANTHER" id="PTHR46033:SF8">
    <property type="entry name" value="PROTEIN MAINTENANCE OF MERISTEMS-LIKE"/>
    <property type="match status" value="1"/>
</dbReference>
<feature type="domain" description="Aminotransferase-like plant mobile" evidence="2">
    <location>
        <begin position="75"/>
        <end position="172"/>
    </location>
</feature>
<dbReference type="PANTHER" id="PTHR46033">
    <property type="entry name" value="PROTEIN MAIN-LIKE 2"/>
    <property type="match status" value="1"/>
</dbReference>
<proteinExistence type="predicted"/>
<name>A0A7J9DY61_9ROSI</name>
<keyword evidence="4" id="KW-1185">Reference proteome</keyword>
<evidence type="ECO:0000313" key="4">
    <source>
        <dbReference type="Proteomes" id="UP000593568"/>
    </source>
</evidence>
<organism evidence="3 4">
    <name type="scientific">Gossypium trilobum</name>
    <dbReference type="NCBI Taxonomy" id="34281"/>
    <lineage>
        <taxon>Eukaryota</taxon>
        <taxon>Viridiplantae</taxon>
        <taxon>Streptophyta</taxon>
        <taxon>Embryophyta</taxon>
        <taxon>Tracheophyta</taxon>
        <taxon>Spermatophyta</taxon>
        <taxon>Magnoliopsida</taxon>
        <taxon>eudicotyledons</taxon>
        <taxon>Gunneridae</taxon>
        <taxon>Pentapetalae</taxon>
        <taxon>rosids</taxon>
        <taxon>malvids</taxon>
        <taxon>Malvales</taxon>
        <taxon>Malvaceae</taxon>
        <taxon>Malvoideae</taxon>
        <taxon>Gossypium</taxon>
    </lineage>
</organism>
<sequence>MDGSVLTESAQSTDWGATCYDLLGAILDNIYRGQIEIGWLRDIFPEPEDDSTEVERIRYAQVYILEIFRGYLMPNKWNHSASYGGIPTALEDLRLLLDQQSEAHFQWTPYEDSAIRAVIPDEFRQNSNIWHVRVPLVIYAIVKMHQMDRVLRQFRFRQQIPVALEVLNKEHKINLRRPNMHWPVLFSEYIKIWENWYYNIPTRKPIIIPEKRRGPLIPRTMADEVDPSTMPMQSLSPMKQTAMPTPQPLQII</sequence>
<evidence type="ECO:0000313" key="3">
    <source>
        <dbReference type="EMBL" id="MBA0765700.1"/>
    </source>
</evidence>
<gene>
    <name evidence="3" type="ORF">Gotri_014857</name>
</gene>
<reference evidence="3 4" key="1">
    <citation type="journal article" date="2019" name="Genome Biol. Evol.">
        <title>Insights into the evolution of the New World diploid cottons (Gossypium, subgenus Houzingenia) based on genome sequencing.</title>
        <authorList>
            <person name="Grover C.E."/>
            <person name="Arick M.A. 2nd"/>
            <person name="Thrash A."/>
            <person name="Conover J.L."/>
            <person name="Sanders W.S."/>
            <person name="Peterson D.G."/>
            <person name="Frelichowski J.E."/>
            <person name="Scheffler J.A."/>
            <person name="Scheffler B.E."/>
            <person name="Wendel J.F."/>
        </authorList>
    </citation>
    <scope>NUCLEOTIDE SEQUENCE [LARGE SCALE GENOMIC DNA]</scope>
    <source>
        <strain evidence="3">8</strain>
        <tissue evidence="3">Leaf</tissue>
    </source>
</reference>
<comment type="caution">
    <text evidence="3">The sequence shown here is derived from an EMBL/GenBank/DDBJ whole genome shotgun (WGS) entry which is preliminary data.</text>
</comment>
<protein>
    <recommendedName>
        <fullName evidence="2">Aminotransferase-like plant mobile domain-containing protein</fullName>
    </recommendedName>
</protein>
<evidence type="ECO:0000256" key="1">
    <source>
        <dbReference type="SAM" id="MobiDB-lite"/>
    </source>
</evidence>
<feature type="non-terminal residue" evidence="3">
    <location>
        <position position="1"/>
    </location>
</feature>
<feature type="compositionally biased region" description="Polar residues" evidence="1">
    <location>
        <begin position="230"/>
        <end position="244"/>
    </location>
</feature>
<dbReference type="Proteomes" id="UP000593568">
    <property type="component" value="Unassembled WGS sequence"/>
</dbReference>
<dbReference type="InterPro" id="IPR044824">
    <property type="entry name" value="MAIN-like"/>
</dbReference>
<feature type="region of interest" description="Disordered" evidence="1">
    <location>
        <begin position="228"/>
        <end position="252"/>
    </location>
</feature>
<dbReference type="EMBL" id="JABEZW010000005">
    <property type="protein sequence ID" value="MBA0765700.1"/>
    <property type="molecule type" value="Genomic_DNA"/>
</dbReference>
<accession>A0A7J9DY61</accession>
<dbReference type="Pfam" id="PF10536">
    <property type="entry name" value="PMD"/>
    <property type="match status" value="1"/>
</dbReference>
<dbReference type="GO" id="GO:0010073">
    <property type="term" value="P:meristem maintenance"/>
    <property type="evidence" value="ECO:0007669"/>
    <property type="project" value="InterPro"/>
</dbReference>
<evidence type="ECO:0000259" key="2">
    <source>
        <dbReference type="Pfam" id="PF10536"/>
    </source>
</evidence>
<dbReference type="InterPro" id="IPR019557">
    <property type="entry name" value="AminoTfrase-like_pln_mobile"/>
</dbReference>